<reference evidence="1 2" key="2">
    <citation type="journal article" date="2011" name="J. Bacteriol.">
        <title>Complete genome sequence of strain HTCC2503T of Parvularcula bermudensis, the type species of the order "Parvularculales" in the class Alphaproteobacteria.</title>
        <authorList>
            <person name="Oh H.M."/>
            <person name="Kang I."/>
            <person name="Vergin K.L."/>
            <person name="Kang D."/>
            <person name="Rhee K.H."/>
            <person name="Giovannoni S.J."/>
            <person name="Cho J.C."/>
        </authorList>
    </citation>
    <scope>NUCLEOTIDE SEQUENCE [LARGE SCALE GENOMIC DNA]</scope>
    <source>
        <strain evidence="2">ATCC BAA-594 / HTCC2503 / KCTC 12087</strain>
    </source>
</reference>
<accession>E0TCE6</accession>
<dbReference type="AlphaFoldDB" id="E0TCE6"/>
<dbReference type="InterPro" id="IPR008822">
    <property type="entry name" value="Endonuclease_RusA-like"/>
</dbReference>
<evidence type="ECO:0000313" key="1">
    <source>
        <dbReference type="EMBL" id="ADM09836.1"/>
    </source>
</evidence>
<organism evidence="1 2">
    <name type="scientific">Parvularcula bermudensis (strain ATCC BAA-594 / HTCC2503 / KCTC 12087)</name>
    <dbReference type="NCBI Taxonomy" id="314260"/>
    <lineage>
        <taxon>Bacteria</taxon>
        <taxon>Pseudomonadati</taxon>
        <taxon>Pseudomonadota</taxon>
        <taxon>Alphaproteobacteria</taxon>
        <taxon>Parvularculales</taxon>
        <taxon>Parvularculaceae</taxon>
        <taxon>Parvularcula</taxon>
    </lineage>
</organism>
<dbReference type="OrthoDB" id="7172959at2"/>
<evidence type="ECO:0000313" key="2">
    <source>
        <dbReference type="Proteomes" id="UP000001302"/>
    </source>
</evidence>
<dbReference type="Proteomes" id="UP000001302">
    <property type="component" value="Chromosome"/>
</dbReference>
<dbReference type="RefSeq" id="WP_013300810.1">
    <property type="nucleotide sequence ID" value="NC_014414.1"/>
</dbReference>
<dbReference type="GO" id="GO:0006281">
    <property type="term" value="P:DNA repair"/>
    <property type="evidence" value="ECO:0007669"/>
    <property type="project" value="InterPro"/>
</dbReference>
<dbReference type="HOGENOM" id="CLU_2424237_0_0_5"/>
<dbReference type="eggNOG" id="COG4570">
    <property type="taxonomic scope" value="Bacteria"/>
</dbReference>
<proteinExistence type="predicted"/>
<protein>
    <submittedName>
        <fullName evidence="1">Uncharacterized protein</fullName>
    </submittedName>
</protein>
<dbReference type="GO" id="GO:0000287">
    <property type="term" value="F:magnesium ion binding"/>
    <property type="evidence" value="ECO:0007669"/>
    <property type="project" value="InterPro"/>
</dbReference>
<name>E0TCE6_PARBH</name>
<sequence length="91" mass="10189">MSSGRGRVRIKVQGQDALILIDGVTTQTRALKKIVSAHMRRQVAFVRPAFGPFEARIWTSVLAETRGHHDVDNIAKAVLDSLSGHIWRDDR</sequence>
<dbReference type="GO" id="GO:0006310">
    <property type="term" value="P:DNA recombination"/>
    <property type="evidence" value="ECO:0007669"/>
    <property type="project" value="InterPro"/>
</dbReference>
<dbReference type="SUPFAM" id="SSF103084">
    <property type="entry name" value="Holliday junction resolvase RusA"/>
    <property type="match status" value="1"/>
</dbReference>
<dbReference type="InterPro" id="IPR036614">
    <property type="entry name" value="RusA-like_sf"/>
</dbReference>
<dbReference type="Gene3D" id="3.30.1330.70">
    <property type="entry name" value="Holliday junction resolvase RusA"/>
    <property type="match status" value="1"/>
</dbReference>
<dbReference type="EMBL" id="CP002156">
    <property type="protein sequence ID" value="ADM09836.1"/>
    <property type="molecule type" value="Genomic_DNA"/>
</dbReference>
<gene>
    <name evidence="1" type="ordered locus">PB2503_08914</name>
</gene>
<keyword evidence="2" id="KW-1185">Reference proteome</keyword>
<dbReference type="KEGG" id="pbr:PB2503_08914"/>
<reference evidence="2" key="1">
    <citation type="submission" date="2010-08" db="EMBL/GenBank/DDBJ databases">
        <title>Genome sequence of Parvularcula bermudensis HTCC2503.</title>
        <authorList>
            <person name="Kang D.-M."/>
            <person name="Oh H.-M."/>
            <person name="Cho J.-C."/>
        </authorList>
    </citation>
    <scope>NUCLEOTIDE SEQUENCE [LARGE SCALE GENOMIC DNA]</scope>
    <source>
        <strain evidence="2">ATCC BAA-594 / HTCC2503 / KCTC 12087</strain>
    </source>
</reference>
<dbReference type="Pfam" id="PF05866">
    <property type="entry name" value="RusA"/>
    <property type="match status" value="1"/>
</dbReference>